<comment type="caution">
    <text evidence="12">The sequence shown here is derived from an EMBL/GenBank/DDBJ whole genome shotgun (WGS) entry which is preliminary data.</text>
</comment>
<dbReference type="GO" id="GO:0005829">
    <property type="term" value="C:cytosol"/>
    <property type="evidence" value="ECO:0007669"/>
    <property type="project" value="TreeGrafter"/>
</dbReference>
<keyword evidence="13" id="KW-1185">Reference proteome</keyword>
<evidence type="ECO:0000256" key="7">
    <source>
        <dbReference type="ARBA" id="ARBA00022795"/>
    </source>
</evidence>
<organism evidence="12 13">
    <name type="scientific">Thermosulfurimonas dismutans</name>
    <dbReference type="NCBI Taxonomy" id="999894"/>
    <lineage>
        <taxon>Bacteria</taxon>
        <taxon>Pseudomonadati</taxon>
        <taxon>Thermodesulfobacteriota</taxon>
        <taxon>Thermodesulfobacteria</taxon>
        <taxon>Thermodesulfobacteriales</taxon>
        <taxon>Thermodesulfobacteriaceae</taxon>
        <taxon>Thermosulfurimonas</taxon>
    </lineage>
</organism>
<evidence type="ECO:0000256" key="10">
    <source>
        <dbReference type="SAM" id="Coils"/>
    </source>
</evidence>
<evidence type="ECO:0000256" key="6">
    <source>
        <dbReference type="ARBA" id="ARBA00022490"/>
    </source>
</evidence>
<reference evidence="12 13" key="1">
    <citation type="submission" date="2016-04" db="EMBL/GenBank/DDBJ databases">
        <title>Genome analysis of Thermosulfurimonas dismutans, the first thermophilic sulfur-disproportionating bacterium of the phylum Thermodesulfobacteria.</title>
        <authorList>
            <person name="Mardanov A.V."/>
            <person name="Beletsky A.V."/>
            <person name="Kadnikov V.V."/>
            <person name="Slobodkin A.I."/>
            <person name="Ravin N.V."/>
        </authorList>
    </citation>
    <scope>NUCLEOTIDE SEQUENCE [LARGE SCALE GENOMIC DNA]</scope>
    <source>
        <strain evidence="12 13">S95</strain>
    </source>
</reference>
<accession>A0A179D4R1</accession>
<dbReference type="InterPro" id="IPR018035">
    <property type="entry name" value="Flagellar_FliH/T3SS_HrpE"/>
</dbReference>
<proteinExistence type="inferred from homology"/>
<gene>
    <name evidence="12" type="ORF">TDIS_1165</name>
</gene>
<dbReference type="STRING" id="999894.TDIS_1165"/>
<comment type="function">
    <text evidence="1">Needed for flagellar regrowth and assembly.</text>
</comment>
<keyword evidence="12" id="KW-0966">Cell projection</keyword>
<keyword evidence="12" id="KW-0282">Flagellum</keyword>
<keyword evidence="12" id="KW-0969">Cilium</keyword>
<keyword evidence="5" id="KW-0813">Transport</keyword>
<dbReference type="SUPFAM" id="SSF160527">
    <property type="entry name" value="V-type ATPase subunit E-like"/>
    <property type="match status" value="1"/>
</dbReference>
<evidence type="ECO:0000259" key="11">
    <source>
        <dbReference type="Pfam" id="PF02108"/>
    </source>
</evidence>
<dbReference type="GO" id="GO:0044781">
    <property type="term" value="P:bacterial-type flagellum organization"/>
    <property type="evidence" value="ECO:0007669"/>
    <property type="project" value="UniProtKB-KW"/>
</dbReference>
<dbReference type="GO" id="GO:0015031">
    <property type="term" value="P:protein transport"/>
    <property type="evidence" value="ECO:0007669"/>
    <property type="project" value="UniProtKB-KW"/>
</dbReference>
<dbReference type="Pfam" id="PF02108">
    <property type="entry name" value="FliH"/>
    <property type="match status" value="1"/>
</dbReference>
<keyword evidence="9" id="KW-1006">Bacterial flagellum protein export</keyword>
<comment type="subcellular location">
    <subcellularLocation>
        <location evidence="2">Cytoplasm</location>
    </subcellularLocation>
</comment>
<evidence type="ECO:0000256" key="5">
    <source>
        <dbReference type="ARBA" id="ARBA00022448"/>
    </source>
</evidence>
<dbReference type="GO" id="GO:0009288">
    <property type="term" value="C:bacterial-type flagellum"/>
    <property type="evidence" value="ECO:0007669"/>
    <property type="project" value="InterPro"/>
</dbReference>
<protein>
    <recommendedName>
        <fullName evidence="4">Flagellar assembly protein FliH</fullName>
    </recommendedName>
</protein>
<name>A0A179D4R1_9BACT</name>
<dbReference type="PANTHER" id="PTHR34982">
    <property type="entry name" value="YOP PROTEINS TRANSLOCATION PROTEIN L"/>
    <property type="match status" value="1"/>
</dbReference>
<dbReference type="EMBL" id="LWLG01000007">
    <property type="protein sequence ID" value="OAQ20709.1"/>
    <property type="molecule type" value="Genomic_DNA"/>
</dbReference>
<dbReference type="GO" id="GO:0003774">
    <property type="term" value="F:cytoskeletal motor activity"/>
    <property type="evidence" value="ECO:0007669"/>
    <property type="project" value="InterPro"/>
</dbReference>
<dbReference type="PRINTS" id="PR01003">
    <property type="entry name" value="FLGFLIH"/>
</dbReference>
<evidence type="ECO:0000313" key="12">
    <source>
        <dbReference type="EMBL" id="OAQ20709.1"/>
    </source>
</evidence>
<sequence>MSKILKGHQVQALKVEFRESETFSALKEFFYHKEVSESQEPLPSLNEEIEKLKRQVYEESYQEGYQEGFDKGHTEGFEKGYAEGRIFAEKELSEAKAKLEEEYQEKLKTLEGLISKLRKTFSESILNLDQEVLAIVEKISEKFLFKALEEDQELILRVIKEALKEVVEGAQIVIKVHPKEAEILEKIDLASLSEKNFPKIEIKPDPGVSLGGCLLETTFGLVDATVERRWEEIFRALEEASSSEG</sequence>
<dbReference type="RefSeq" id="WP_068670277.1">
    <property type="nucleotide sequence ID" value="NZ_LWLG01000007.1"/>
</dbReference>
<dbReference type="InterPro" id="IPR000563">
    <property type="entry name" value="Flag_FliH"/>
</dbReference>
<evidence type="ECO:0000256" key="9">
    <source>
        <dbReference type="ARBA" id="ARBA00023225"/>
    </source>
</evidence>
<keyword evidence="8" id="KW-0653">Protein transport</keyword>
<evidence type="ECO:0000256" key="4">
    <source>
        <dbReference type="ARBA" id="ARBA00016507"/>
    </source>
</evidence>
<comment type="similarity">
    <text evidence="3">Belongs to the FliH family.</text>
</comment>
<dbReference type="Proteomes" id="UP000078390">
    <property type="component" value="Unassembled WGS sequence"/>
</dbReference>
<evidence type="ECO:0000256" key="3">
    <source>
        <dbReference type="ARBA" id="ARBA00006602"/>
    </source>
</evidence>
<evidence type="ECO:0000313" key="13">
    <source>
        <dbReference type="Proteomes" id="UP000078390"/>
    </source>
</evidence>
<feature type="domain" description="Flagellar assembly protein FliH/Type III secretion system HrpE" evidence="11">
    <location>
        <begin position="105"/>
        <end position="233"/>
    </location>
</feature>
<evidence type="ECO:0000256" key="2">
    <source>
        <dbReference type="ARBA" id="ARBA00004496"/>
    </source>
</evidence>
<dbReference type="PANTHER" id="PTHR34982:SF1">
    <property type="entry name" value="FLAGELLAR ASSEMBLY PROTEIN FLIH"/>
    <property type="match status" value="1"/>
</dbReference>
<dbReference type="GO" id="GO:0071973">
    <property type="term" value="P:bacterial-type flagellum-dependent cell motility"/>
    <property type="evidence" value="ECO:0007669"/>
    <property type="project" value="InterPro"/>
</dbReference>
<evidence type="ECO:0000256" key="8">
    <source>
        <dbReference type="ARBA" id="ARBA00022927"/>
    </source>
</evidence>
<keyword evidence="6" id="KW-0963">Cytoplasm</keyword>
<feature type="coiled-coil region" evidence="10">
    <location>
        <begin position="85"/>
        <end position="120"/>
    </location>
</feature>
<keyword evidence="10" id="KW-0175">Coiled coil</keyword>
<keyword evidence="7" id="KW-1005">Bacterial flagellum biogenesis</keyword>
<evidence type="ECO:0000256" key="1">
    <source>
        <dbReference type="ARBA" id="ARBA00003041"/>
    </source>
</evidence>
<dbReference type="AlphaFoldDB" id="A0A179D4R1"/>
<dbReference type="InterPro" id="IPR051472">
    <property type="entry name" value="T3SS_Stator/FliH"/>
</dbReference>